<accession>A0AAV7RYC4</accession>
<dbReference type="Proteomes" id="UP001066276">
    <property type="component" value="Chromosome 5"/>
</dbReference>
<proteinExistence type="predicted"/>
<name>A0AAV7RYC4_PLEWA</name>
<protein>
    <submittedName>
        <fullName evidence="2">Uncharacterized protein</fullName>
    </submittedName>
</protein>
<comment type="caution">
    <text evidence="2">The sequence shown here is derived from an EMBL/GenBank/DDBJ whole genome shotgun (WGS) entry which is preliminary data.</text>
</comment>
<gene>
    <name evidence="2" type="ORF">NDU88_009389</name>
</gene>
<sequence length="103" mass="11442">MMITAKKISLQVSRNVLWFTKITKVRAGFVEEGDDDDLDIGGAPMNGAEEVQMEPARNGSSLTQQPPLHGSEQMAEPREDGQGHPYQRKSNPQLSQKLKDFVC</sequence>
<organism evidence="2 3">
    <name type="scientific">Pleurodeles waltl</name>
    <name type="common">Iberian ribbed newt</name>
    <dbReference type="NCBI Taxonomy" id="8319"/>
    <lineage>
        <taxon>Eukaryota</taxon>
        <taxon>Metazoa</taxon>
        <taxon>Chordata</taxon>
        <taxon>Craniata</taxon>
        <taxon>Vertebrata</taxon>
        <taxon>Euteleostomi</taxon>
        <taxon>Amphibia</taxon>
        <taxon>Batrachia</taxon>
        <taxon>Caudata</taxon>
        <taxon>Salamandroidea</taxon>
        <taxon>Salamandridae</taxon>
        <taxon>Pleurodelinae</taxon>
        <taxon>Pleurodeles</taxon>
    </lineage>
</organism>
<keyword evidence="3" id="KW-1185">Reference proteome</keyword>
<evidence type="ECO:0000256" key="1">
    <source>
        <dbReference type="SAM" id="MobiDB-lite"/>
    </source>
</evidence>
<dbReference type="AlphaFoldDB" id="A0AAV7RYC4"/>
<reference evidence="2" key="1">
    <citation type="journal article" date="2022" name="bioRxiv">
        <title>Sequencing and chromosome-scale assembly of the giantPleurodeles waltlgenome.</title>
        <authorList>
            <person name="Brown T."/>
            <person name="Elewa A."/>
            <person name="Iarovenko S."/>
            <person name="Subramanian E."/>
            <person name="Araus A.J."/>
            <person name="Petzold A."/>
            <person name="Susuki M."/>
            <person name="Suzuki K.-i.T."/>
            <person name="Hayashi T."/>
            <person name="Toyoda A."/>
            <person name="Oliveira C."/>
            <person name="Osipova E."/>
            <person name="Leigh N.D."/>
            <person name="Simon A."/>
            <person name="Yun M.H."/>
        </authorList>
    </citation>
    <scope>NUCLEOTIDE SEQUENCE</scope>
    <source>
        <strain evidence="2">20211129_DDA</strain>
        <tissue evidence="2">Liver</tissue>
    </source>
</reference>
<dbReference type="EMBL" id="JANPWB010000009">
    <property type="protein sequence ID" value="KAJ1156671.1"/>
    <property type="molecule type" value="Genomic_DNA"/>
</dbReference>
<feature type="region of interest" description="Disordered" evidence="1">
    <location>
        <begin position="30"/>
        <end position="103"/>
    </location>
</feature>
<evidence type="ECO:0000313" key="3">
    <source>
        <dbReference type="Proteomes" id="UP001066276"/>
    </source>
</evidence>
<evidence type="ECO:0000313" key="2">
    <source>
        <dbReference type="EMBL" id="KAJ1156671.1"/>
    </source>
</evidence>